<dbReference type="CDD" id="cd18186">
    <property type="entry name" value="BTB_POZ_ZBTB_KLHL-like"/>
    <property type="match status" value="1"/>
</dbReference>
<dbReference type="Gene3D" id="1.25.40.420">
    <property type="match status" value="1"/>
</dbReference>
<reference evidence="3 4" key="1">
    <citation type="submission" date="2018-06" db="EMBL/GenBank/DDBJ databases">
        <title>Comparative genomics reveals the genomic features of Rhizophagus irregularis, R. cerebriforme, R. diaphanum and Gigaspora rosea, and their symbiotic lifestyle signature.</title>
        <authorList>
            <person name="Morin E."/>
            <person name="San Clemente H."/>
            <person name="Chen E.C.H."/>
            <person name="De La Providencia I."/>
            <person name="Hainaut M."/>
            <person name="Kuo A."/>
            <person name="Kohler A."/>
            <person name="Murat C."/>
            <person name="Tang N."/>
            <person name="Roy S."/>
            <person name="Loubradou J."/>
            <person name="Henrissat B."/>
            <person name="Grigoriev I.V."/>
            <person name="Corradi N."/>
            <person name="Roux C."/>
            <person name="Martin F.M."/>
        </authorList>
    </citation>
    <scope>NUCLEOTIDE SEQUENCE [LARGE SCALE GENOMIC DNA]</scope>
    <source>
        <strain evidence="3 4">DAOM 194757</strain>
    </source>
</reference>
<organism evidence="3 4">
    <name type="scientific">Gigaspora rosea</name>
    <dbReference type="NCBI Taxonomy" id="44941"/>
    <lineage>
        <taxon>Eukaryota</taxon>
        <taxon>Fungi</taxon>
        <taxon>Fungi incertae sedis</taxon>
        <taxon>Mucoromycota</taxon>
        <taxon>Glomeromycotina</taxon>
        <taxon>Glomeromycetes</taxon>
        <taxon>Diversisporales</taxon>
        <taxon>Gigasporaceae</taxon>
        <taxon>Gigaspora</taxon>
    </lineage>
</organism>
<evidence type="ECO:0000313" key="4">
    <source>
        <dbReference type="Proteomes" id="UP000266673"/>
    </source>
</evidence>
<evidence type="ECO:0000313" key="3">
    <source>
        <dbReference type="EMBL" id="RIB08279.1"/>
    </source>
</evidence>
<accession>A0A397UHL4</accession>
<dbReference type="EMBL" id="QKWP01001529">
    <property type="protein sequence ID" value="RIB08279.1"/>
    <property type="molecule type" value="Genomic_DNA"/>
</dbReference>
<dbReference type="GO" id="GO:0005737">
    <property type="term" value="C:cytoplasm"/>
    <property type="evidence" value="ECO:0007669"/>
    <property type="project" value="TreeGrafter"/>
</dbReference>
<feature type="domain" description="BTB" evidence="1">
    <location>
        <begin position="43"/>
        <end position="115"/>
    </location>
</feature>
<evidence type="ECO:0000259" key="1">
    <source>
        <dbReference type="PROSITE" id="PS50097"/>
    </source>
</evidence>
<dbReference type="Gene3D" id="3.30.710.10">
    <property type="entry name" value="Potassium Channel Kv1.1, Chain A"/>
    <property type="match status" value="1"/>
</dbReference>
<dbReference type="Proteomes" id="UP000266673">
    <property type="component" value="Unassembled WGS sequence"/>
</dbReference>
<comment type="caution">
    <text evidence="3">The sequence shown here is derived from an EMBL/GenBank/DDBJ whole genome shotgun (WGS) entry which is preliminary data.</text>
</comment>
<proteinExistence type="predicted"/>
<keyword evidence="4" id="KW-1185">Reference proteome</keyword>
<dbReference type="InterPro" id="IPR011705">
    <property type="entry name" value="BACK"/>
</dbReference>
<dbReference type="InterPro" id="IPR011333">
    <property type="entry name" value="SKP1/BTB/POZ_sf"/>
</dbReference>
<dbReference type="OrthoDB" id="298084at2759"/>
<dbReference type="InterPro" id="IPR000210">
    <property type="entry name" value="BTB/POZ_dom"/>
</dbReference>
<sequence>MNFFSKKINHRSSKVVPKYHFNKKFFEQLSRDISELLDNEFDYNVVIEIGEQPNSHIFKAHSVILYQRCPYFRKSLKDLTKSKNNIKEIKINQISARAFQIILKYIYGGTVSLENLETSTIFDLMVSANELSLDELVQYLESQLIENDPHWLRQNFVRAYDTSTRKGNLKKLNQFCVDIIVNNPDLIFVADDFTSLQETVLTSILKRKDLQTKESNIWELVIRWGIAHSKIFLTPNPANWSDDEFTALRTTLQNCLPLIQYSKITGDDILYKVQPYQAIIDQNTWSEMIQQHNDQQPIKSNLEISRTNLIPTFSPVENPISTSITTTTTTNSEKDDASSIFSDILSPVISSASSYKMNINIPSFPICPSFSAIINREHATQIASWIDNSLTPYDIRNNPYKFKLIFRGSRDGFDDESFYDHCENQPRTVIILRVKGTNEILGGYNSLTWNKEPEKWTRSDDSFIFSLRRDNQDINEPIISRIQNADHALFYDPNLSFGFNFGGGDLGMMRNYSNDTLCWCQKLNYEKPIRSQSGGFSIDEYEVFKICGKKSQKNIY</sequence>
<dbReference type="SUPFAM" id="SSF54695">
    <property type="entry name" value="POZ domain"/>
    <property type="match status" value="1"/>
</dbReference>
<dbReference type="PANTHER" id="PTHR46306">
    <property type="entry name" value="BTB/POZ DOMAIN-CONTAINING PROTEIN 9"/>
    <property type="match status" value="1"/>
</dbReference>
<dbReference type="Pfam" id="PF07534">
    <property type="entry name" value="TLD"/>
    <property type="match status" value="1"/>
</dbReference>
<dbReference type="PANTHER" id="PTHR46306:SF1">
    <property type="entry name" value="BTB_POZ DOMAIN-CONTAINING PROTEIN 9"/>
    <property type="match status" value="1"/>
</dbReference>
<feature type="domain" description="TLDc" evidence="2">
    <location>
        <begin position="372"/>
        <end position="547"/>
    </location>
</feature>
<dbReference type="SMART" id="SM00225">
    <property type="entry name" value="BTB"/>
    <property type="match status" value="1"/>
</dbReference>
<gene>
    <name evidence="3" type="ORF">C2G38_2252122</name>
</gene>
<dbReference type="Pfam" id="PF07707">
    <property type="entry name" value="BACK"/>
    <property type="match status" value="1"/>
</dbReference>
<evidence type="ECO:0000259" key="2">
    <source>
        <dbReference type="PROSITE" id="PS51886"/>
    </source>
</evidence>
<dbReference type="PROSITE" id="PS51886">
    <property type="entry name" value="TLDC"/>
    <property type="match status" value="1"/>
</dbReference>
<evidence type="ECO:0008006" key="5">
    <source>
        <dbReference type="Google" id="ProtNLM"/>
    </source>
</evidence>
<protein>
    <recommendedName>
        <fullName evidence="5">BTB/POZ domain-containing protein</fullName>
    </recommendedName>
</protein>
<dbReference type="PROSITE" id="PS50097">
    <property type="entry name" value="BTB"/>
    <property type="match status" value="1"/>
</dbReference>
<dbReference type="Pfam" id="PF00651">
    <property type="entry name" value="BTB"/>
    <property type="match status" value="1"/>
</dbReference>
<dbReference type="InterPro" id="IPR052407">
    <property type="entry name" value="BTB_POZ_domain_cont_9"/>
</dbReference>
<dbReference type="InterPro" id="IPR006571">
    <property type="entry name" value="TLDc_dom"/>
</dbReference>
<name>A0A397UHL4_9GLOM</name>
<dbReference type="AlphaFoldDB" id="A0A397UHL4"/>